<dbReference type="InterPro" id="IPR042095">
    <property type="entry name" value="SUMF_sf"/>
</dbReference>
<dbReference type="PANTHER" id="PTHR23150">
    <property type="entry name" value="SULFATASE MODIFYING FACTOR 1, 2"/>
    <property type="match status" value="1"/>
</dbReference>
<dbReference type="SUPFAM" id="SSF56436">
    <property type="entry name" value="C-type lectin-like"/>
    <property type="match status" value="1"/>
</dbReference>
<name>A0ABY7SUD5_9RHOB</name>
<proteinExistence type="predicted"/>
<evidence type="ECO:0000313" key="4">
    <source>
        <dbReference type="EMBL" id="WCR10458.1"/>
    </source>
</evidence>
<evidence type="ECO:0000313" key="5">
    <source>
        <dbReference type="Proteomes" id="UP001218412"/>
    </source>
</evidence>
<evidence type="ECO:0000256" key="1">
    <source>
        <dbReference type="SAM" id="MobiDB-lite"/>
    </source>
</evidence>
<keyword evidence="5" id="KW-1185">Reference proteome</keyword>
<accession>A0ABY7SUD5</accession>
<feature type="chain" id="PRO_5045858753" evidence="2">
    <location>
        <begin position="32"/>
        <end position="332"/>
    </location>
</feature>
<feature type="domain" description="Sulfatase-modifying factor enzyme-like" evidence="3">
    <location>
        <begin position="60"/>
        <end position="326"/>
    </location>
</feature>
<dbReference type="Pfam" id="PF03781">
    <property type="entry name" value="FGE-sulfatase"/>
    <property type="match status" value="1"/>
</dbReference>
<dbReference type="PANTHER" id="PTHR23150:SF19">
    <property type="entry name" value="FORMYLGLYCINE-GENERATING ENZYME"/>
    <property type="match status" value="1"/>
</dbReference>
<dbReference type="InterPro" id="IPR051043">
    <property type="entry name" value="Sulfatase_Mod_Factor_Kinase"/>
</dbReference>
<dbReference type="Proteomes" id="UP001218412">
    <property type="component" value="Chromosome"/>
</dbReference>
<evidence type="ECO:0000259" key="3">
    <source>
        <dbReference type="Pfam" id="PF03781"/>
    </source>
</evidence>
<organism evidence="4 5">
    <name type="scientific">Paracoccus stylophorae</name>
    <dbReference type="NCBI Taxonomy" id="659350"/>
    <lineage>
        <taxon>Bacteria</taxon>
        <taxon>Pseudomonadati</taxon>
        <taxon>Pseudomonadota</taxon>
        <taxon>Alphaproteobacteria</taxon>
        <taxon>Rhodobacterales</taxon>
        <taxon>Paracoccaceae</taxon>
        <taxon>Paracoccus</taxon>
    </lineage>
</organism>
<feature type="signal peptide" evidence="2">
    <location>
        <begin position="1"/>
        <end position="31"/>
    </location>
</feature>
<keyword evidence="2" id="KW-0732">Signal</keyword>
<feature type="region of interest" description="Disordered" evidence="1">
    <location>
        <begin position="31"/>
        <end position="59"/>
    </location>
</feature>
<reference evidence="4 5" key="1">
    <citation type="submission" date="2021-01" db="EMBL/GenBank/DDBJ databases">
        <title>Biogeographic distribution of Paracoccus.</title>
        <authorList>
            <person name="Hollensteiner J."/>
            <person name="Leineberger J."/>
            <person name="Brinkhoff T."/>
            <person name="Daniel R."/>
        </authorList>
    </citation>
    <scope>NUCLEOTIDE SEQUENCE [LARGE SCALE GENOMIC DNA]</scope>
    <source>
        <strain evidence="4 5">LMG25392</strain>
    </source>
</reference>
<feature type="region of interest" description="Disordered" evidence="1">
    <location>
        <begin position="265"/>
        <end position="286"/>
    </location>
</feature>
<dbReference type="InterPro" id="IPR005532">
    <property type="entry name" value="SUMF_dom"/>
</dbReference>
<feature type="compositionally biased region" description="Basic and acidic residues" evidence="1">
    <location>
        <begin position="274"/>
        <end position="286"/>
    </location>
</feature>
<dbReference type="RefSeq" id="WP_272858515.1">
    <property type="nucleotide sequence ID" value="NZ_CP067134.1"/>
</dbReference>
<sequence length="332" mass="34614">MTYPSIARPKASFVALAGIAAGLIAASAAGAQQGGQPPDFTRLGAEPAGPGNAPRSMRANETMIPVQAGTYVLGRDDGPDSERPAHSVELPGFRIDRTEVTNAAFAEYLDALAIPVAQAFDGGQASRTALSDESAALLMEEQRGSGLYPIIALDDPQARIGYSGGAFVPNPGYADHPVTETTWAGARAYCIWRGARLPTEAEWEAAARGAEADLYPWGNAAPDRTRAFVSRQTGVTAPVGSHPAGATAAGVQDMSGSLAEWTSSLKRPYPYDPSDGREAPDRAGERVTRGGDYIYDADAATLTATHRDGFSNAPGRGHRHIGFRCAADTGAG</sequence>
<dbReference type="InterPro" id="IPR016187">
    <property type="entry name" value="CTDL_fold"/>
</dbReference>
<gene>
    <name evidence="4" type="ORF">JHW45_15590</name>
</gene>
<dbReference type="EMBL" id="CP067134">
    <property type="protein sequence ID" value="WCR10458.1"/>
    <property type="molecule type" value="Genomic_DNA"/>
</dbReference>
<dbReference type="Gene3D" id="3.90.1580.10">
    <property type="entry name" value="paralog of FGE (formylglycine-generating enzyme)"/>
    <property type="match status" value="1"/>
</dbReference>
<protein>
    <submittedName>
        <fullName evidence="4">SUMF1/EgtB/PvdO family nonheme iron enzyme</fullName>
    </submittedName>
</protein>
<evidence type="ECO:0000256" key="2">
    <source>
        <dbReference type="SAM" id="SignalP"/>
    </source>
</evidence>